<keyword evidence="5" id="KW-0479">Metal-binding</keyword>
<sequence length="319" mass="34473">MGTSPLLTARVQSLHYEAEGIISVELRPLGDTRFPAFEAGAHIDLHLANGLVRSYSLLNAPGDPGHYRLGILRDRNSRGGSEYVHSQLRVGMALSISAPRNNFALDLAAEHSVLVAGGIGITPIYCMFRQLLALGKSAELIYCARSRQEAALVASLDSLGAPVRYHFNDEQGLPPDLGDYLTGYPGDTHFYCCGPTPMLDAFESTCERLGYVHSHVERFSAGEIAASADARSHYSVELKRSGRTLAVDPGLSLLQVLLEAGCDIDHSCREGVCGSCETRVLEGEIDHRDGVLSKAERAANRSMMVCVSGCKSQRLVLDL</sequence>
<evidence type="ECO:0000256" key="1">
    <source>
        <dbReference type="ARBA" id="ARBA00001917"/>
    </source>
</evidence>
<keyword evidence="3" id="KW-0288">FMN</keyword>
<gene>
    <name evidence="11" type="ORF">M5G25_08145</name>
</gene>
<proteinExistence type="predicted"/>
<keyword evidence="2" id="KW-0285">Flavoprotein</keyword>
<dbReference type="PRINTS" id="PR00409">
    <property type="entry name" value="PHDIOXRDTASE"/>
</dbReference>
<evidence type="ECO:0000256" key="2">
    <source>
        <dbReference type="ARBA" id="ARBA00022630"/>
    </source>
</evidence>
<feature type="domain" description="FAD-binding FR-type" evidence="10">
    <location>
        <begin position="4"/>
        <end position="106"/>
    </location>
</feature>
<organism evidence="11 12">
    <name type="scientific">Pseudomonas idahonensis</name>
    <dbReference type="NCBI Taxonomy" id="2942628"/>
    <lineage>
        <taxon>Bacteria</taxon>
        <taxon>Pseudomonadati</taxon>
        <taxon>Pseudomonadota</taxon>
        <taxon>Gammaproteobacteria</taxon>
        <taxon>Pseudomonadales</taxon>
        <taxon>Pseudomonadaceae</taxon>
        <taxon>Pseudomonas</taxon>
    </lineage>
</organism>
<evidence type="ECO:0000259" key="9">
    <source>
        <dbReference type="PROSITE" id="PS51085"/>
    </source>
</evidence>
<evidence type="ECO:0000256" key="8">
    <source>
        <dbReference type="ARBA" id="ARBA00023014"/>
    </source>
</evidence>
<dbReference type="SUPFAM" id="SSF63380">
    <property type="entry name" value="Riboflavin synthase domain-like"/>
    <property type="match status" value="1"/>
</dbReference>
<dbReference type="Pfam" id="PF22290">
    <property type="entry name" value="DmmA-like_N"/>
    <property type="match status" value="1"/>
</dbReference>
<dbReference type="InterPro" id="IPR001041">
    <property type="entry name" value="2Fe-2S_ferredoxin-type"/>
</dbReference>
<keyword evidence="6" id="KW-0560">Oxidoreductase</keyword>
<dbReference type="InterPro" id="IPR054582">
    <property type="entry name" value="DmmA-like_N"/>
</dbReference>
<dbReference type="InterPro" id="IPR039261">
    <property type="entry name" value="FNR_nucleotide-bd"/>
</dbReference>
<dbReference type="SUPFAM" id="SSF54292">
    <property type="entry name" value="2Fe-2S ferredoxin-like"/>
    <property type="match status" value="1"/>
</dbReference>
<dbReference type="PROSITE" id="PS00197">
    <property type="entry name" value="2FE2S_FER_1"/>
    <property type="match status" value="1"/>
</dbReference>
<accession>A0ABT5Q3I6</accession>
<dbReference type="Pfam" id="PF00111">
    <property type="entry name" value="Fer2"/>
    <property type="match status" value="1"/>
</dbReference>
<dbReference type="Gene3D" id="3.40.50.80">
    <property type="entry name" value="Nucleotide-binding domain of ferredoxin-NADP reductase (FNR) module"/>
    <property type="match status" value="1"/>
</dbReference>
<dbReference type="PANTHER" id="PTHR47354:SF1">
    <property type="entry name" value="CARNITINE MONOOXYGENASE REDUCTASE SUBUNIT"/>
    <property type="match status" value="1"/>
</dbReference>
<dbReference type="PROSITE" id="PS51085">
    <property type="entry name" value="2FE2S_FER_2"/>
    <property type="match status" value="1"/>
</dbReference>
<comment type="caution">
    <text evidence="11">The sequence shown here is derived from an EMBL/GenBank/DDBJ whole genome shotgun (WGS) entry which is preliminary data.</text>
</comment>
<dbReference type="SUPFAM" id="SSF52343">
    <property type="entry name" value="Ferredoxin reductase-like, C-terminal NADP-linked domain"/>
    <property type="match status" value="1"/>
</dbReference>
<dbReference type="Gene3D" id="2.40.30.10">
    <property type="entry name" value="Translation factors"/>
    <property type="match status" value="1"/>
</dbReference>
<comment type="cofactor">
    <cofactor evidence="1">
        <name>FMN</name>
        <dbReference type="ChEBI" id="CHEBI:58210"/>
    </cofactor>
</comment>
<dbReference type="CDD" id="cd06185">
    <property type="entry name" value="PDR_like"/>
    <property type="match status" value="1"/>
</dbReference>
<dbReference type="InterPro" id="IPR036010">
    <property type="entry name" value="2Fe-2S_ferredoxin-like_sf"/>
</dbReference>
<dbReference type="Gene3D" id="3.10.20.30">
    <property type="match status" value="1"/>
</dbReference>
<evidence type="ECO:0000313" key="12">
    <source>
        <dbReference type="Proteomes" id="UP001217610"/>
    </source>
</evidence>
<dbReference type="RefSeq" id="WP_273922755.1">
    <property type="nucleotide sequence ID" value="NZ_JAMDGR010000003.1"/>
</dbReference>
<keyword evidence="7" id="KW-0408">Iron</keyword>
<keyword evidence="8" id="KW-0411">Iron-sulfur</keyword>
<dbReference type="PROSITE" id="PS51384">
    <property type="entry name" value="FAD_FR"/>
    <property type="match status" value="1"/>
</dbReference>
<evidence type="ECO:0000313" key="11">
    <source>
        <dbReference type="EMBL" id="MDD1148252.1"/>
    </source>
</evidence>
<dbReference type="InterPro" id="IPR017927">
    <property type="entry name" value="FAD-bd_FR_type"/>
</dbReference>
<feature type="domain" description="2Fe-2S ferredoxin-type" evidence="9">
    <location>
        <begin position="234"/>
        <end position="319"/>
    </location>
</feature>
<evidence type="ECO:0000256" key="6">
    <source>
        <dbReference type="ARBA" id="ARBA00023002"/>
    </source>
</evidence>
<dbReference type="InterPro" id="IPR006058">
    <property type="entry name" value="2Fe2S_fd_BS"/>
</dbReference>
<keyword evidence="4" id="KW-0001">2Fe-2S</keyword>
<dbReference type="EMBL" id="JAMDGR010000003">
    <property type="protein sequence ID" value="MDD1148252.1"/>
    <property type="molecule type" value="Genomic_DNA"/>
</dbReference>
<reference evidence="11 12" key="1">
    <citation type="submission" date="2022-05" db="EMBL/GenBank/DDBJ databases">
        <title>Novel Pseudomonas spp. Isolated from a Rainbow Trout Aquaculture Facility.</title>
        <authorList>
            <person name="Testerman T."/>
            <person name="Graf J."/>
        </authorList>
    </citation>
    <scope>NUCLEOTIDE SEQUENCE [LARGE SCALE GENOMIC DNA]</scope>
    <source>
        <strain evidence="11 12">ID357</strain>
    </source>
</reference>
<evidence type="ECO:0000256" key="5">
    <source>
        <dbReference type="ARBA" id="ARBA00022723"/>
    </source>
</evidence>
<name>A0ABT5Q3I6_9PSED</name>
<dbReference type="InterPro" id="IPR012675">
    <property type="entry name" value="Beta-grasp_dom_sf"/>
</dbReference>
<dbReference type="InterPro" id="IPR017938">
    <property type="entry name" value="Riboflavin_synthase-like_b-brl"/>
</dbReference>
<evidence type="ECO:0000256" key="3">
    <source>
        <dbReference type="ARBA" id="ARBA00022643"/>
    </source>
</evidence>
<protein>
    <submittedName>
        <fullName evidence="11">PDR/VanB family oxidoreductase</fullName>
    </submittedName>
</protein>
<keyword evidence="12" id="KW-1185">Reference proteome</keyword>
<evidence type="ECO:0000256" key="7">
    <source>
        <dbReference type="ARBA" id="ARBA00023004"/>
    </source>
</evidence>
<dbReference type="InterPro" id="IPR050415">
    <property type="entry name" value="MRET"/>
</dbReference>
<dbReference type="PANTHER" id="PTHR47354">
    <property type="entry name" value="NADH OXIDOREDUCTASE HCR"/>
    <property type="match status" value="1"/>
</dbReference>
<evidence type="ECO:0000256" key="4">
    <source>
        <dbReference type="ARBA" id="ARBA00022714"/>
    </source>
</evidence>
<dbReference type="Proteomes" id="UP001217610">
    <property type="component" value="Unassembled WGS sequence"/>
</dbReference>
<evidence type="ECO:0000259" key="10">
    <source>
        <dbReference type="PROSITE" id="PS51384"/>
    </source>
</evidence>
<dbReference type="CDD" id="cd00207">
    <property type="entry name" value="fer2"/>
    <property type="match status" value="1"/>
</dbReference>